<feature type="compositionally biased region" description="Acidic residues" evidence="1">
    <location>
        <begin position="287"/>
        <end position="299"/>
    </location>
</feature>
<accession>A0ABQ4WKV3</accession>
<evidence type="ECO:0000313" key="4">
    <source>
        <dbReference type="Proteomes" id="UP001151760"/>
    </source>
</evidence>
<sequence length="947" mass="107309">MIGSLMYLTSSRPDLIYVVCLSARYQEKPTQKHLNAVKWIFRYLNGTINMGLWYSKDTDISLTTYSDADHAGCQNTRRSTSGSAQFLDVPEIFMQQFWFTIKKVQDTDSYKFLLANTKCTINIEVFRIILDIYLRVEGVDFTDVLDDDTALTFLIDLGYKGTLNRHTNIENVNYPKLIWEDFAYQIDHRKEKRSRREDYQEYALPIPDVLLTDAIKRSESYQMFIKYSTNQIPPKKSRGKESICVVVIQGHSECSKVKNCHLKKTKLMDDKDSDDDDEGDDHVSDTQDADDEDVETKSDEDEIFKYKIRVRKEKDVEMKDAEVEESDNGEEKVTDATKKEAVKTSKAKDDTKKTELLPSSSSDVVVKSTALKNDLRKFKGKDIVDNAAQVSNATTIAPGMYKLDPITLAPKDKNNGETHIYYLKHTMEQAAILREIVKQANSLNPLDSASYSACKYVKLIQELLGYVRDTCPNIHKSSKKLVVVTPINKKKIVRFAEPIISSNTSQKQLGSSQTKTKQTTNNYVSTSTGLSRSTKSSRSKSTDNTKNDRILQTSSSTQKKNKVEDHSRIVKSCLNKPICVVEPSGNASVQYSKLNTNSELMCVKCNSSMFDARHELCFLEFVSDMNASSKSKSVKKAKKKEEWKPTGKVFTKIGYNWRPTGRTFTLVGNACPLTRITATNKVPLREPIPLEVSAQESVVTKIYTRRPKVVQIILWYLDFGCSKHMTGDRSQHTNFVHKFLGTVKFGNDQIAKIIRYGDYQIGNIIISKVYYVEGLGHNLFFVGQFCDLDLEVAFRKHTCFVRNLEGVDLLFGSQETNLYTLSIGDMMTSSPICLLSKASKTKSWKLLYFYGPRQLLPHVTPKNDPLYDDAIEKNPYELLHDRKPDLSYLHVFGALCYPNNDSENLGKFQAKADIGPGLQCMNPATSSSGLVPNPIPQQPCIPPPRDD</sequence>
<feature type="compositionally biased region" description="Acidic residues" evidence="1">
    <location>
        <begin position="271"/>
        <end position="280"/>
    </location>
</feature>
<dbReference type="PANTHER" id="PTHR11439">
    <property type="entry name" value="GAG-POL-RELATED RETROTRANSPOSON"/>
    <property type="match status" value="1"/>
</dbReference>
<protein>
    <recommendedName>
        <fullName evidence="2">Retrovirus-related Pol polyprotein from transposon TNT 1-94-like beta-barrel domain-containing protein</fullName>
    </recommendedName>
</protein>
<reference evidence="3" key="2">
    <citation type="submission" date="2022-01" db="EMBL/GenBank/DDBJ databases">
        <authorList>
            <person name="Yamashiro T."/>
            <person name="Shiraishi A."/>
            <person name="Satake H."/>
            <person name="Nakayama K."/>
        </authorList>
    </citation>
    <scope>NUCLEOTIDE SEQUENCE</scope>
</reference>
<feature type="compositionally biased region" description="Basic and acidic residues" evidence="1">
    <location>
        <begin position="540"/>
        <end position="549"/>
    </location>
</feature>
<dbReference type="PANTHER" id="PTHR11439:SF509">
    <property type="entry name" value="RNA-DIRECTED DNA POLYMERASE"/>
    <property type="match status" value="1"/>
</dbReference>
<dbReference type="Pfam" id="PF22936">
    <property type="entry name" value="Pol_BBD"/>
    <property type="match status" value="1"/>
</dbReference>
<evidence type="ECO:0000313" key="3">
    <source>
        <dbReference type="EMBL" id="GJS53544.1"/>
    </source>
</evidence>
<evidence type="ECO:0000259" key="2">
    <source>
        <dbReference type="Pfam" id="PF22936"/>
    </source>
</evidence>
<feature type="domain" description="Retrovirus-related Pol polyprotein from transposon TNT 1-94-like beta-barrel" evidence="2">
    <location>
        <begin position="715"/>
        <end position="786"/>
    </location>
</feature>
<comment type="caution">
    <text evidence="3">The sequence shown here is derived from an EMBL/GenBank/DDBJ whole genome shotgun (WGS) entry which is preliminary data.</text>
</comment>
<feature type="compositionally biased region" description="Pro residues" evidence="1">
    <location>
        <begin position="933"/>
        <end position="947"/>
    </location>
</feature>
<keyword evidence="4" id="KW-1185">Reference proteome</keyword>
<feature type="compositionally biased region" description="Basic and acidic residues" evidence="1">
    <location>
        <begin position="329"/>
        <end position="355"/>
    </location>
</feature>
<organism evidence="3 4">
    <name type="scientific">Tanacetum coccineum</name>
    <dbReference type="NCBI Taxonomy" id="301880"/>
    <lineage>
        <taxon>Eukaryota</taxon>
        <taxon>Viridiplantae</taxon>
        <taxon>Streptophyta</taxon>
        <taxon>Embryophyta</taxon>
        <taxon>Tracheophyta</taxon>
        <taxon>Spermatophyta</taxon>
        <taxon>Magnoliopsida</taxon>
        <taxon>eudicotyledons</taxon>
        <taxon>Gunneridae</taxon>
        <taxon>Pentapetalae</taxon>
        <taxon>asterids</taxon>
        <taxon>campanulids</taxon>
        <taxon>Asterales</taxon>
        <taxon>Asteraceae</taxon>
        <taxon>Asteroideae</taxon>
        <taxon>Anthemideae</taxon>
        <taxon>Anthemidinae</taxon>
        <taxon>Tanacetum</taxon>
    </lineage>
</organism>
<dbReference type="InterPro" id="IPR054722">
    <property type="entry name" value="PolX-like_BBD"/>
</dbReference>
<dbReference type="EMBL" id="BQNB010008734">
    <property type="protein sequence ID" value="GJS53544.1"/>
    <property type="molecule type" value="Genomic_DNA"/>
</dbReference>
<feature type="compositionally biased region" description="Low complexity" evidence="1">
    <location>
        <begin position="525"/>
        <end position="536"/>
    </location>
</feature>
<feature type="compositionally biased region" description="Polar residues" evidence="1">
    <location>
        <begin position="504"/>
        <end position="524"/>
    </location>
</feature>
<feature type="region of interest" description="Disordered" evidence="1">
    <location>
        <begin position="318"/>
        <end position="359"/>
    </location>
</feature>
<gene>
    <name evidence="3" type="ORF">Tco_0626906</name>
</gene>
<reference evidence="3" key="1">
    <citation type="journal article" date="2022" name="Int. J. Mol. Sci.">
        <title>Draft Genome of Tanacetum Coccineum: Genomic Comparison of Closely Related Tanacetum-Family Plants.</title>
        <authorList>
            <person name="Yamashiro T."/>
            <person name="Shiraishi A."/>
            <person name="Nakayama K."/>
            <person name="Satake H."/>
        </authorList>
    </citation>
    <scope>NUCLEOTIDE SEQUENCE</scope>
</reference>
<proteinExistence type="predicted"/>
<evidence type="ECO:0000256" key="1">
    <source>
        <dbReference type="SAM" id="MobiDB-lite"/>
    </source>
</evidence>
<feature type="region of interest" description="Disordered" evidence="1">
    <location>
        <begin position="504"/>
        <end position="566"/>
    </location>
</feature>
<feature type="region of interest" description="Disordered" evidence="1">
    <location>
        <begin position="925"/>
        <end position="947"/>
    </location>
</feature>
<feature type="region of interest" description="Disordered" evidence="1">
    <location>
        <begin position="268"/>
        <end position="299"/>
    </location>
</feature>
<name>A0ABQ4WKV3_9ASTR</name>
<dbReference type="Proteomes" id="UP001151760">
    <property type="component" value="Unassembled WGS sequence"/>
</dbReference>